<organism evidence="1 2">
    <name type="scientific">Virgibacillus byunsanensis</name>
    <dbReference type="NCBI Taxonomy" id="570945"/>
    <lineage>
        <taxon>Bacteria</taxon>
        <taxon>Bacillati</taxon>
        <taxon>Bacillota</taxon>
        <taxon>Bacilli</taxon>
        <taxon>Bacillales</taxon>
        <taxon>Bacillaceae</taxon>
        <taxon>Virgibacillus</taxon>
    </lineage>
</organism>
<evidence type="ECO:0000313" key="1">
    <source>
        <dbReference type="EMBL" id="MFD1038302.1"/>
    </source>
</evidence>
<name>A0ABW3LKW9_9BACI</name>
<proteinExistence type="predicted"/>
<dbReference type="RefSeq" id="WP_390361144.1">
    <property type="nucleotide sequence ID" value="NZ_JBHTKJ010000016.1"/>
</dbReference>
<dbReference type="Proteomes" id="UP001597040">
    <property type="component" value="Unassembled WGS sequence"/>
</dbReference>
<keyword evidence="2" id="KW-1185">Reference proteome</keyword>
<accession>A0ABW3LKW9</accession>
<reference evidence="2" key="1">
    <citation type="journal article" date="2019" name="Int. J. Syst. Evol. Microbiol.">
        <title>The Global Catalogue of Microorganisms (GCM) 10K type strain sequencing project: providing services to taxonomists for standard genome sequencing and annotation.</title>
        <authorList>
            <consortium name="The Broad Institute Genomics Platform"/>
            <consortium name="The Broad Institute Genome Sequencing Center for Infectious Disease"/>
            <person name="Wu L."/>
            <person name="Ma J."/>
        </authorList>
    </citation>
    <scope>NUCLEOTIDE SEQUENCE [LARGE SCALE GENOMIC DNA]</scope>
    <source>
        <strain evidence="2">CCUG 56754</strain>
    </source>
</reference>
<gene>
    <name evidence="1" type="primary">ytzI</name>
    <name evidence="1" type="ORF">ACFQ3N_07740</name>
</gene>
<protein>
    <submittedName>
        <fullName evidence="1">YtzI protein</fullName>
    </submittedName>
</protein>
<dbReference type="EMBL" id="JBHTKJ010000016">
    <property type="protein sequence ID" value="MFD1038302.1"/>
    <property type="molecule type" value="Genomic_DNA"/>
</dbReference>
<comment type="caution">
    <text evidence="1">The sequence shown here is derived from an EMBL/GenBank/DDBJ whole genome shotgun (WGS) entry which is preliminary data.</text>
</comment>
<dbReference type="NCBIfam" id="NF033232">
    <property type="entry name" value="small_YtzI"/>
    <property type="match status" value="1"/>
</dbReference>
<evidence type="ECO:0000313" key="2">
    <source>
        <dbReference type="Proteomes" id="UP001597040"/>
    </source>
</evidence>
<dbReference type="InterPro" id="IPR047753">
    <property type="entry name" value="YtzI-like"/>
</dbReference>
<sequence length="52" mass="6036">MLFYIILSIAIMLVVLLLSLFTISKGYAYKHTVDPLPDEQEDKNDTDIKENY</sequence>